<proteinExistence type="predicted"/>
<sequence length="121" mass="13522">TLDFSKTIIDEVLQGDFNEQTQARTILGSLNITKDKVSQNIGSLSIGERSKVALAKIVLSDVNVLILDEPTNHLEITAREAIEDAFERFMGTIIFVSHDRYFLEKLATHQFCLDGPRGIES</sequence>
<keyword evidence="3" id="KW-0067">ATP-binding</keyword>
<dbReference type="InterPro" id="IPR027417">
    <property type="entry name" value="P-loop_NTPase"/>
</dbReference>
<reference evidence="3 4" key="1">
    <citation type="submission" date="2024-09" db="EMBL/GenBank/DDBJ databases">
        <title>Laminarin stimulates single cell rates of sulfate reduction while oxygen inhibits transcriptomic activity in coastal marine sediment.</title>
        <authorList>
            <person name="Lindsay M."/>
            <person name="Orcutt B."/>
            <person name="Emerson D."/>
            <person name="Stepanauskas R."/>
            <person name="D'Angelo T."/>
        </authorList>
    </citation>
    <scope>NUCLEOTIDE SEQUENCE [LARGE SCALE GENOMIC DNA]</scope>
    <source>
        <strain evidence="3">SAG AM-311-K15</strain>
    </source>
</reference>
<evidence type="ECO:0000256" key="1">
    <source>
        <dbReference type="ARBA" id="ARBA00022737"/>
    </source>
</evidence>
<keyword evidence="4" id="KW-1185">Reference proteome</keyword>
<feature type="domain" description="ABC transporter" evidence="2">
    <location>
        <begin position="19"/>
        <end position="72"/>
    </location>
</feature>
<name>A0ABV6YZ61_UNCC1</name>
<keyword evidence="3" id="KW-0547">Nucleotide-binding</keyword>
<dbReference type="EMBL" id="JBHPBY010000180">
    <property type="protein sequence ID" value="MFC1851356.1"/>
    <property type="molecule type" value="Genomic_DNA"/>
</dbReference>
<gene>
    <name evidence="3" type="ORF">ACFL27_14255</name>
</gene>
<dbReference type="SUPFAM" id="SSF52540">
    <property type="entry name" value="P-loop containing nucleoside triphosphate hydrolases"/>
    <property type="match status" value="1"/>
</dbReference>
<dbReference type="Gene3D" id="3.40.50.300">
    <property type="entry name" value="P-loop containing nucleotide triphosphate hydrolases"/>
    <property type="match status" value="1"/>
</dbReference>
<organism evidence="3 4">
    <name type="scientific">candidate division CSSED10-310 bacterium</name>
    <dbReference type="NCBI Taxonomy" id="2855610"/>
    <lineage>
        <taxon>Bacteria</taxon>
        <taxon>Bacteria division CSSED10-310</taxon>
    </lineage>
</organism>
<dbReference type="GO" id="GO:0005524">
    <property type="term" value="F:ATP binding"/>
    <property type="evidence" value="ECO:0007669"/>
    <property type="project" value="UniProtKB-KW"/>
</dbReference>
<dbReference type="Pfam" id="PF00005">
    <property type="entry name" value="ABC_tran"/>
    <property type="match status" value="1"/>
</dbReference>
<evidence type="ECO:0000313" key="3">
    <source>
        <dbReference type="EMBL" id="MFC1851356.1"/>
    </source>
</evidence>
<protein>
    <submittedName>
        <fullName evidence="3">ATP-binding cassette domain-containing protein</fullName>
    </submittedName>
</protein>
<dbReference type="PANTHER" id="PTHR19211:SF14">
    <property type="entry name" value="ATP-BINDING CASSETTE SUB-FAMILY F MEMBER 1"/>
    <property type="match status" value="1"/>
</dbReference>
<comment type="caution">
    <text evidence="3">The sequence shown here is derived from an EMBL/GenBank/DDBJ whole genome shotgun (WGS) entry which is preliminary data.</text>
</comment>
<dbReference type="InterPro" id="IPR003439">
    <property type="entry name" value="ABC_transporter-like_ATP-bd"/>
</dbReference>
<accession>A0ABV6YZ61</accession>
<dbReference type="Proteomes" id="UP001594351">
    <property type="component" value="Unassembled WGS sequence"/>
</dbReference>
<keyword evidence="1" id="KW-0677">Repeat</keyword>
<dbReference type="InterPro" id="IPR050611">
    <property type="entry name" value="ABCF"/>
</dbReference>
<dbReference type="PANTHER" id="PTHR19211">
    <property type="entry name" value="ATP-BINDING TRANSPORT PROTEIN-RELATED"/>
    <property type="match status" value="1"/>
</dbReference>
<evidence type="ECO:0000313" key="4">
    <source>
        <dbReference type="Proteomes" id="UP001594351"/>
    </source>
</evidence>
<evidence type="ECO:0000259" key="2">
    <source>
        <dbReference type="Pfam" id="PF00005"/>
    </source>
</evidence>
<feature type="non-terminal residue" evidence="3">
    <location>
        <position position="1"/>
    </location>
</feature>